<sequence>LEKGNGTLAVEMVGWSYDPASKEPEGELPRTRGWKGIEVPKTSTDELTLAVICSDSHDDERHNLDWWADLQDNMTSTSWIGGNSRFGDVFPCWNFKTKPAEVYRGSMDHSLRNPLLLIGETYDPATPLQSAKRLHAAMGNDNSRLVIHHGYGHSSRDRSECTEKIKRDMFLHGKWPEDTAECFADSKPFPHEDEKASEQRFGALEWKEVRQVGVH</sequence>
<dbReference type="InterPro" id="IPR013595">
    <property type="entry name" value="Pept_S33_TAP-like_C"/>
</dbReference>
<keyword evidence="3" id="KW-1185">Reference proteome</keyword>
<feature type="domain" description="Peptidase S33 tripeptidyl aminopeptidase-like C-terminal" evidence="1">
    <location>
        <begin position="88"/>
        <end position="182"/>
    </location>
</feature>
<evidence type="ECO:0000313" key="3">
    <source>
        <dbReference type="Proteomes" id="UP001176517"/>
    </source>
</evidence>
<dbReference type="Proteomes" id="UP001176517">
    <property type="component" value="Unassembled WGS sequence"/>
</dbReference>
<proteinExistence type="predicted"/>
<organism evidence="2 3">
    <name type="scientific">Tilletia horrida</name>
    <dbReference type="NCBI Taxonomy" id="155126"/>
    <lineage>
        <taxon>Eukaryota</taxon>
        <taxon>Fungi</taxon>
        <taxon>Dikarya</taxon>
        <taxon>Basidiomycota</taxon>
        <taxon>Ustilaginomycotina</taxon>
        <taxon>Exobasidiomycetes</taxon>
        <taxon>Tilletiales</taxon>
        <taxon>Tilletiaceae</taxon>
        <taxon>Tilletia</taxon>
    </lineage>
</organism>
<dbReference type="Gene3D" id="3.40.50.1820">
    <property type="entry name" value="alpha/beta hydrolase"/>
    <property type="match status" value="1"/>
</dbReference>
<dbReference type="SUPFAM" id="SSF53474">
    <property type="entry name" value="alpha/beta-Hydrolases"/>
    <property type="match status" value="1"/>
</dbReference>
<evidence type="ECO:0000313" key="2">
    <source>
        <dbReference type="EMBL" id="KAK0549005.1"/>
    </source>
</evidence>
<accession>A0AAN6GT97</accession>
<comment type="caution">
    <text evidence="2">The sequence shown here is derived from an EMBL/GenBank/DDBJ whole genome shotgun (WGS) entry which is preliminary data.</text>
</comment>
<dbReference type="EMBL" id="JAPDMZ010000123">
    <property type="protein sequence ID" value="KAK0549005.1"/>
    <property type="molecule type" value="Genomic_DNA"/>
</dbReference>
<gene>
    <name evidence="2" type="ORF">OC846_004276</name>
</gene>
<protein>
    <recommendedName>
        <fullName evidence="1">Peptidase S33 tripeptidyl aminopeptidase-like C-terminal domain-containing protein</fullName>
    </recommendedName>
</protein>
<evidence type="ECO:0000259" key="1">
    <source>
        <dbReference type="Pfam" id="PF08386"/>
    </source>
</evidence>
<dbReference type="InterPro" id="IPR029058">
    <property type="entry name" value="AB_hydrolase_fold"/>
</dbReference>
<dbReference type="Pfam" id="PF08386">
    <property type="entry name" value="Abhydrolase_4"/>
    <property type="match status" value="1"/>
</dbReference>
<feature type="non-terminal residue" evidence="2">
    <location>
        <position position="1"/>
    </location>
</feature>
<name>A0AAN6GT97_9BASI</name>
<dbReference type="AlphaFoldDB" id="A0AAN6GT97"/>
<reference evidence="2" key="1">
    <citation type="journal article" date="2023" name="PhytoFront">
        <title>Draft Genome Resources of Seven Strains of Tilletia horrida, Causal Agent of Kernel Smut of Rice.</title>
        <authorList>
            <person name="Khanal S."/>
            <person name="Antony Babu S."/>
            <person name="Zhou X.G."/>
        </authorList>
    </citation>
    <scope>NUCLEOTIDE SEQUENCE</scope>
    <source>
        <strain evidence="2">TX6</strain>
    </source>
</reference>